<dbReference type="PANTHER" id="PTHR43198">
    <property type="entry name" value="BIFUNCTIONAL TH2 PROTEIN"/>
    <property type="match status" value="1"/>
</dbReference>
<dbReference type="PANTHER" id="PTHR43198:SF2">
    <property type="entry name" value="SI:CH1073-67J19.1-RELATED"/>
    <property type="match status" value="1"/>
</dbReference>
<sequence length="231" mass="25910">MSSSNNENELTTTRFTDRLRDESEPFWTQATTHRFTRQLADGTLPDEVFIRYLIQDYHYVDCLAQAVGFAVALAPDMATRRPLAGFLSVLTNAENDFFLKSFARLGVDEATWRNTPPSPVTQAISEAIVGGASGHAGSGQYPEAMTVLLCSEWVYQAWAEPVADAQPPQPQYREWIELHATAEFIGFVEWLREETDRACEGLDAERQEALVALFRKVTELEAAFFEDAFGS</sequence>
<accession>A0A545T7X2</accession>
<evidence type="ECO:0000259" key="4">
    <source>
        <dbReference type="Pfam" id="PF03070"/>
    </source>
</evidence>
<evidence type="ECO:0000313" key="6">
    <source>
        <dbReference type="Proteomes" id="UP000315252"/>
    </source>
</evidence>
<feature type="active site" description="Proton donor" evidence="2">
    <location>
        <position position="221"/>
    </location>
</feature>
<dbReference type="UniPathway" id="UPA00060"/>
<feature type="binding site" evidence="3">
    <location>
        <position position="152"/>
    </location>
    <ligand>
        <name>substrate</name>
    </ligand>
</feature>
<dbReference type="GO" id="GO:0050334">
    <property type="term" value="F:thiaminase activity"/>
    <property type="evidence" value="ECO:0007669"/>
    <property type="project" value="UniProtKB-UniRule"/>
</dbReference>
<dbReference type="InterPro" id="IPR004305">
    <property type="entry name" value="Thiaminase-2/PQQC"/>
</dbReference>
<organism evidence="5 6">
    <name type="scientific">Denitrobaculum tricleocarpae</name>
    <dbReference type="NCBI Taxonomy" id="2591009"/>
    <lineage>
        <taxon>Bacteria</taxon>
        <taxon>Pseudomonadati</taxon>
        <taxon>Pseudomonadota</taxon>
        <taxon>Alphaproteobacteria</taxon>
        <taxon>Rhodospirillales</taxon>
        <taxon>Rhodospirillaceae</taxon>
        <taxon>Denitrobaculum</taxon>
    </lineage>
</organism>
<keyword evidence="6" id="KW-1185">Reference proteome</keyword>
<comment type="function">
    <text evidence="1">Catalyzes an amino-pyrimidine hydrolysis reaction at the C5' of the pyrimidine moiety of thiamine compounds, a reaction that is part of a thiamine salvage pathway. Thus, catalyzes the conversion of 4-amino-5-aminomethyl-2-methylpyrimidine to 4-amino-5-hydroxymethyl-2-methylpyrimidine (HMP).</text>
</comment>
<keyword evidence="1" id="KW-0378">Hydrolase</keyword>
<dbReference type="EC" id="3.5.99.2" evidence="1"/>
<keyword evidence="1" id="KW-0784">Thiamine biosynthesis</keyword>
<dbReference type="SUPFAM" id="SSF48613">
    <property type="entry name" value="Heme oxygenase-like"/>
    <property type="match status" value="1"/>
</dbReference>
<evidence type="ECO:0000313" key="5">
    <source>
        <dbReference type="EMBL" id="TQV73265.1"/>
    </source>
</evidence>
<dbReference type="GO" id="GO:0009229">
    <property type="term" value="P:thiamine diphosphate biosynthetic process"/>
    <property type="evidence" value="ECO:0007669"/>
    <property type="project" value="UniProtKB-UniPathway"/>
</dbReference>
<dbReference type="PIRSF" id="PIRSF003170">
    <property type="entry name" value="Pet18p"/>
    <property type="match status" value="1"/>
</dbReference>
<dbReference type="RefSeq" id="WP_142899165.1">
    <property type="nucleotide sequence ID" value="NZ_ML660062.1"/>
</dbReference>
<dbReference type="OrthoDB" id="3711545at2"/>
<gene>
    <name evidence="5" type="ORF">FKG95_24920</name>
</gene>
<evidence type="ECO:0000256" key="2">
    <source>
        <dbReference type="PIRSR" id="PIRSR003170-1"/>
    </source>
</evidence>
<feature type="binding site" evidence="3">
    <location>
        <position position="94"/>
    </location>
    <ligand>
        <name>substrate</name>
    </ligand>
</feature>
<evidence type="ECO:0000256" key="1">
    <source>
        <dbReference type="PIRNR" id="PIRNR003170"/>
    </source>
</evidence>
<comment type="catalytic activity">
    <reaction evidence="1">
        <text>thiamine + H2O = 5-(2-hydroxyethyl)-4-methylthiazole + 4-amino-5-hydroxymethyl-2-methylpyrimidine + H(+)</text>
        <dbReference type="Rhea" id="RHEA:17509"/>
        <dbReference type="ChEBI" id="CHEBI:15377"/>
        <dbReference type="ChEBI" id="CHEBI:15378"/>
        <dbReference type="ChEBI" id="CHEBI:16892"/>
        <dbReference type="ChEBI" id="CHEBI:17957"/>
        <dbReference type="ChEBI" id="CHEBI:18385"/>
        <dbReference type="EC" id="3.5.99.2"/>
    </reaction>
</comment>
<proteinExistence type="inferred from homology"/>
<dbReference type="InterPro" id="IPR016084">
    <property type="entry name" value="Haem_Oase-like_multi-hlx"/>
</dbReference>
<comment type="caution">
    <text evidence="5">The sequence shown here is derived from an EMBL/GenBank/DDBJ whole genome shotgun (WGS) entry which is preliminary data.</text>
</comment>
<dbReference type="AlphaFoldDB" id="A0A545T7X2"/>
<dbReference type="EMBL" id="VHSH01000011">
    <property type="protein sequence ID" value="TQV73265.1"/>
    <property type="molecule type" value="Genomic_DNA"/>
</dbReference>
<dbReference type="Gene3D" id="1.20.910.10">
    <property type="entry name" value="Heme oxygenase-like"/>
    <property type="match status" value="1"/>
</dbReference>
<protein>
    <recommendedName>
        <fullName evidence="1">Aminopyrimidine aminohydrolase</fullName>
        <ecNumber evidence="1">3.5.99.2</ecNumber>
    </recommendedName>
</protein>
<dbReference type="GO" id="GO:0005829">
    <property type="term" value="C:cytosol"/>
    <property type="evidence" value="ECO:0007669"/>
    <property type="project" value="TreeGrafter"/>
</dbReference>
<feature type="binding site" evidence="3">
    <location>
        <position position="56"/>
    </location>
    <ligand>
        <name>substrate</name>
    </ligand>
</feature>
<comment type="pathway">
    <text evidence="1">Cofactor biosynthesis; thiamine diphosphate biosynthesis.</text>
</comment>
<dbReference type="Pfam" id="PF03070">
    <property type="entry name" value="TENA_THI-4"/>
    <property type="match status" value="1"/>
</dbReference>
<dbReference type="CDD" id="cd19358">
    <property type="entry name" value="TenA_E_Spr0628-like"/>
    <property type="match status" value="1"/>
</dbReference>
<feature type="domain" description="Thiaminase-2/PQQC" evidence="4">
    <location>
        <begin position="22"/>
        <end position="226"/>
    </location>
</feature>
<name>A0A545T7X2_9PROT</name>
<comment type="catalytic activity">
    <reaction evidence="1">
        <text>4-amino-5-aminomethyl-2-methylpyrimidine + H2O = 4-amino-5-hydroxymethyl-2-methylpyrimidine + NH4(+)</text>
        <dbReference type="Rhea" id="RHEA:31799"/>
        <dbReference type="ChEBI" id="CHEBI:15377"/>
        <dbReference type="ChEBI" id="CHEBI:16892"/>
        <dbReference type="ChEBI" id="CHEBI:28938"/>
        <dbReference type="ChEBI" id="CHEBI:63416"/>
        <dbReference type="EC" id="3.5.99.2"/>
    </reaction>
</comment>
<dbReference type="GO" id="GO:0009228">
    <property type="term" value="P:thiamine biosynthetic process"/>
    <property type="evidence" value="ECO:0007669"/>
    <property type="project" value="UniProtKB-KW"/>
</dbReference>
<evidence type="ECO:0000256" key="3">
    <source>
        <dbReference type="PIRSR" id="PIRSR003170-2"/>
    </source>
</evidence>
<comment type="similarity">
    <text evidence="1">Belongs to the TenA family.</text>
</comment>
<dbReference type="InterPro" id="IPR050967">
    <property type="entry name" value="Thiamine_Salvage_TenA"/>
</dbReference>
<dbReference type="Proteomes" id="UP000315252">
    <property type="component" value="Unassembled WGS sequence"/>
</dbReference>
<dbReference type="InterPro" id="IPR026285">
    <property type="entry name" value="TenA_E"/>
</dbReference>
<reference evidence="5 6" key="1">
    <citation type="submission" date="2019-06" db="EMBL/GenBank/DDBJ databases">
        <title>Whole genome sequence for Rhodospirillaceae sp. R148.</title>
        <authorList>
            <person name="Wang G."/>
        </authorList>
    </citation>
    <scope>NUCLEOTIDE SEQUENCE [LARGE SCALE GENOMIC DNA]</scope>
    <source>
        <strain evidence="5 6">R148</strain>
    </source>
</reference>